<gene>
    <name evidence="1" type="ORF">F511_30055</name>
</gene>
<accession>A0A2Z7BPW4</accession>
<organism evidence="1 2">
    <name type="scientific">Dorcoceras hygrometricum</name>
    <dbReference type="NCBI Taxonomy" id="472368"/>
    <lineage>
        <taxon>Eukaryota</taxon>
        <taxon>Viridiplantae</taxon>
        <taxon>Streptophyta</taxon>
        <taxon>Embryophyta</taxon>
        <taxon>Tracheophyta</taxon>
        <taxon>Spermatophyta</taxon>
        <taxon>Magnoliopsida</taxon>
        <taxon>eudicotyledons</taxon>
        <taxon>Gunneridae</taxon>
        <taxon>Pentapetalae</taxon>
        <taxon>asterids</taxon>
        <taxon>lamiids</taxon>
        <taxon>Lamiales</taxon>
        <taxon>Gesneriaceae</taxon>
        <taxon>Didymocarpoideae</taxon>
        <taxon>Trichosporeae</taxon>
        <taxon>Loxocarpinae</taxon>
        <taxon>Dorcoceras</taxon>
    </lineage>
</organism>
<dbReference type="AlphaFoldDB" id="A0A2Z7BPW4"/>
<protein>
    <submittedName>
        <fullName evidence="1">Uncharacterized protein</fullName>
    </submittedName>
</protein>
<evidence type="ECO:0000313" key="1">
    <source>
        <dbReference type="EMBL" id="KZV34158.1"/>
    </source>
</evidence>
<name>A0A2Z7BPW4_9LAMI</name>
<keyword evidence="2" id="KW-1185">Reference proteome</keyword>
<evidence type="ECO:0000313" key="2">
    <source>
        <dbReference type="Proteomes" id="UP000250235"/>
    </source>
</evidence>
<dbReference type="OrthoDB" id="1751168at2759"/>
<proteinExistence type="predicted"/>
<dbReference type="Proteomes" id="UP000250235">
    <property type="component" value="Unassembled WGS sequence"/>
</dbReference>
<dbReference type="EMBL" id="KV005196">
    <property type="protein sequence ID" value="KZV34158.1"/>
    <property type="molecule type" value="Genomic_DNA"/>
</dbReference>
<reference evidence="1 2" key="1">
    <citation type="journal article" date="2015" name="Proc. Natl. Acad. Sci. U.S.A.">
        <title>The resurrection genome of Boea hygrometrica: A blueprint for survival of dehydration.</title>
        <authorList>
            <person name="Xiao L."/>
            <person name="Yang G."/>
            <person name="Zhang L."/>
            <person name="Yang X."/>
            <person name="Zhao S."/>
            <person name="Ji Z."/>
            <person name="Zhou Q."/>
            <person name="Hu M."/>
            <person name="Wang Y."/>
            <person name="Chen M."/>
            <person name="Xu Y."/>
            <person name="Jin H."/>
            <person name="Xiao X."/>
            <person name="Hu G."/>
            <person name="Bao F."/>
            <person name="Hu Y."/>
            <person name="Wan P."/>
            <person name="Li L."/>
            <person name="Deng X."/>
            <person name="Kuang T."/>
            <person name="Xiang C."/>
            <person name="Zhu J.K."/>
            <person name="Oliver M.J."/>
            <person name="He Y."/>
        </authorList>
    </citation>
    <scope>NUCLEOTIDE SEQUENCE [LARGE SCALE GENOMIC DNA]</scope>
    <source>
        <strain evidence="2">cv. XS01</strain>
    </source>
</reference>
<sequence length="168" mass="18822">MENFINNTLQFNFDSVLTMADEGMVKMFQTLEESGLRGFLGVSGSVYEHDLTQFYEKWMFVNGEIVSTVSEFSKTGAPFQTSSNKKDMKVEYRLLNDIVAKSLTAMAGSFDAMTIERFDIMAEISAIIETKVSDEMSTLSCQTAEVVNFLKELGAAKKGESSKKRRLI</sequence>